<accession>X0YQT4</accession>
<keyword evidence="1" id="KW-0472">Membrane</keyword>
<evidence type="ECO:0000256" key="1">
    <source>
        <dbReference type="SAM" id="Phobius"/>
    </source>
</evidence>
<dbReference type="AlphaFoldDB" id="X0YQT4"/>
<evidence type="ECO:0000313" key="2">
    <source>
        <dbReference type="EMBL" id="GAG39066.1"/>
    </source>
</evidence>
<keyword evidence="1" id="KW-1133">Transmembrane helix</keyword>
<comment type="caution">
    <text evidence="2">The sequence shown here is derived from an EMBL/GenBank/DDBJ whole genome shotgun (WGS) entry which is preliminary data.</text>
</comment>
<sequence>MVFNRHRGLITTLVLIAAVIGLTMFLVAPETNL</sequence>
<proteinExistence type="predicted"/>
<dbReference type="EMBL" id="BARS01044705">
    <property type="protein sequence ID" value="GAG39066.1"/>
    <property type="molecule type" value="Genomic_DNA"/>
</dbReference>
<organism evidence="2">
    <name type="scientific">marine sediment metagenome</name>
    <dbReference type="NCBI Taxonomy" id="412755"/>
    <lineage>
        <taxon>unclassified sequences</taxon>
        <taxon>metagenomes</taxon>
        <taxon>ecological metagenomes</taxon>
    </lineage>
</organism>
<name>X0YQT4_9ZZZZ</name>
<protein>
    <submittedName>
        <fullName evidence="2">Uncharacterized protein</fullName>
    </submittedName>
</protein>
<feature type="transmembrane region" description="Helical" evidence="1">
    <location>
        <begin position="9"/>
        <end position="28"/>
    </location>
</feature>
<reference evidence="2" key="1">
    <citation type="journal article" date="2014" name="Front. Microbiol.">
        <title>High frequency of phylogenetically diverse reductive dehalogenase-homologous genes in deep subseafloor sedimentary metagenomes.</title>
        <authorList>
            <person name="Kawai M."/>
            <person name="Futagami T."/>
            <person name="Toyoda A."/>
            <person name="Takaki Y."/>
            <person name="Nishi S."/>
            <person name="Hori S."/>
            <person name="Arai W."/>
            <person name="Tsubouchi T."/>
            <person name="Morono Y."/>
            <person name="Uchiyama I."/>
            <person name="Ito T."/>
            <person name="Fujiyama A."/>
            <person name="Inagaki F."/>
            <person name="Takami H."/>
        </authorList>
    </citation>
    <scope>NUCLEOTIDE SEQUENCE</scope>
    <source>
        <strain evidence="2">Expedition CK06-06</strain>
    </source>
</reference>
<feature type="non-terminal residue" evidence="2">
    <location>
        <position position="33"/>
    </location>
</feature>
<gene>
    <name evidence="2" type="ORF">S01H1_67495</name>
</gene>
<keyword evidence="1" id="KW-0812">Transmembrane</keyword>